<accession>A0AAE4AS79</accession>
<keyword evidence="12" id="KW-1185">Reference proteome</keyword>
<comment type="similarity">
    <text evidence="8 9">Belongs to the TRAP transporter small permease family.</text>
</comment>
<dbReference type="RefSeq" id="WP_306884737.1">
    <property type="nucleotide sequence ID" value="NZ_JAUSUL010000001.1"/>
</dbReference>
<evidence type="ECO:0000256" key="4">
    <source>
        <dbReference type="ARBA" id="ARBA00022519"/>
    </source>
</evidence>
<dbReference type="PANTHER" id="PTHR35011">
    <property type="entry name" value="2,3-DIKETO-L-GULONATE TRAP TRANSPORTER SMALL PERMEASE PROTEIN YIAM"/>
    <property type="match status" value="1"/>
</dbReference>
<dbReference type="EMBL" id="JAUSUL010000001">
    <property type="protein sequence ID" value="MDQ0314953.1"/>
    <property type="molecule type" value="Genomic_DNA"/>
</dbReference>
<keyword evidence="5 9" id="KW-0812">Transmembrane</keyword>
<dbReference type="AlphaFoldDB" id="A0AAE4AS79"/>
<protein>
    <recommendedName>
        <fullName evidence="9">TRAP transporter small permease protein</fullName>
    </recommendedName>
</protein>
<evidence type="ECO:0000256" key="7">
    <source>
        <dbReference type="ARBA" id="ARBA00023136"/>
    </source>
</evidence>
<keyword evidence="7 9" id="KW-0472">Membrane</keyword>
<dbReference type="Proteomes" id="UP001229244">
    <property type="component" value="Unassembled WGS sequence"/>
</dbReference>
<evidence type="ECO:0000256" key="1">
    <source>
        <dbReference type="ARBA" id="ARBA00004429"/>
    </source>
</evidence>
<gene>
    <name evidence="11" type="ORF">J2S73_001390</name>
</gene>
<evidence type="ECO:0000256" key="5">
    <source>
        <dbReference type="ARBA" id="ARBA00022692"/>
    </source>
</evidence>
<proteinExistence type="inferred from homology"/>
<feature type="transmembrane region" description="Helical" evidence="9">
    <location>
        <begin position="50"/>
        <end position="68"/>
    </location>
</feature>
<evidence type="ECO:0000313" key="12">
    <source>
        <dbReference type="Proteomes" id="UP001229244"/>
    </source>
</evidence>
<comment type="subcellular location">
    <subcellularLocation>
        <location evidence="1 9">Cell inner membrane</location>
        <topology evidence="1 9">Multi-pass membrane protein</topology>
    </subcellularLocation>
</comment>
<organism evidence="11 12">
    <name type="scientific">Amorphus orientalis</name>
    <dbReference type="NCBI Taxonomy" id="649198"/>
    <lineage>
        <taxon>Bacteria</taxon>
        <taxon>Pseudomonadati</taxon>
        <taxon>Pseudomonadota</taxon>
        <taxon>Alphaproteobacteria</taxon>
        <taxon>Hyphomicrobiales</taxon>
        <taxon>Amorphaceae</taxon>
        <taxon>Amorphus</taxon>
    </lineage>
</organism>
<reference evidence="11" key="1">
    <citation type="submission" date="2023-07" db="EMBL/GenBank/DDBJ databases">
        <title>Genomic Encyclopedia of Type Strains, Phase IV (KMG-IV): sequencing the most valuable type-strain genomes for metagenomic binning, comparative biology and taxonomic classification.</title>
        <authorList>
            <person name="Goeker M."/>
        </authorList>
    </citation>
    <scope>NUCLEOTIDE SEQUENCE</scope>
    <source>
        <strain evidence="11">DSM 21202</strain>
    </source>
</reference>
<dbReference type="GO" id="GO:0022857">
    <property type="term" value="F:transmembrane transporter activity"/>
    <property type="evidence" value="ECO:0007669"/>
    <property type="project" value="UniProtKB-UniRule"/>
</dbReference>
<dbReference type="PANTHER" id="PTHR35011:SF10">
    <property type="entry name" value="TRAP TRANSPORTER SMALL PERMEASE PROTEIN"/>
    <property type="match status" value="1"/>
</dbReference>
<evidence type="ECO:0000256" key="8">
    <source>
        <dbReference type="ARBA" id="ARBA00038436"/>
    </source>
</evidence>
<evidence type="ECO:0000259" key="10">
    <source>
        <dbReference type="Pfam" id="PF04290"/>
    </source>
</evidence>
<dbReference type="GO" id="GO:0015740">
    <property type="term" value="P:C4-dicarboxylate transport"/>
    <property type="evidence" value="ECO:0007669"/>
    <property type="project" value="TreeGrafter"/>
</dbReference>
<comment type="subunit">
    <text evidence="9">The complex comprises the extracytoplasmic solute receptor protein and the two transmembrane proteins.</text>
</comment>
<evidence type="ECO:0000256" key="3">
    <source>
        <dbReference type="ARBA" id="ARBA00022475"/>
    </source>
</evidence>
<evidence type="ECO:0000256" key="2">
    <source>
        <dbReference type="ARBA" id="ARBA00022448"/>
    </source>
</evidence>
<dbReference type="InterPro" id="IPR007387">
    <property type="entry name" value="TRAP_DctQ"/>
</dbReference>
<keyword evidence="3" id="KW-1003">Cell membrane</keyword>
<dbReference type="GO" id="GO:0005886">
    <property type="term" value="C:plasma membrane"/>
    <property type="evidence" value="ECO:0007669"/>
    <property type="project" value="UniProtKB-SubCell"/>
</dbReference>
<name>A0AAE4AS79_9HYPH</name>
<feature type="transmembrane region" description="Helical" evidence="9">
    <location>
        <begin position="7"/>
        <end position="30"/>
    </location>
</feature>
<keyword evidence="4 9" id="KW-0997">Cell inner membrane</keyword>
<sequence length="174" mass="19245">MRFLQIAVFALSRLSAVLAALILIGMVGHVLFEIILRTFFATSTFVLSEFVGYGVAAVTFLSLGYALEHGSLIRVNLLIGRFEGRTLRLFEALSALGALFVVSVLIRFFWISVERNWVRGRVSSSIAEVPMWIPEGLVLLGLAIFWLQLVAYFLRQVTDAASPVPPDEPGLSQE</sequence>
<feature type="transmembrane region" description="Helical" evidence="9">
    <location>
        <begin position="89"/>
        <end position="111"/>
    </location>
</feature>
<dbReference type="Pfam" id="PF04290">
    <property type="entry name" value="DctQ"/>
    <property type="match status" value="1"/>
</dbReference>
<evidence type="ECO:0000256" key="9">
    <source>
        <dbReference type="RuleBase" id="RU369079"/>
    </source>
</evidence>
<keyword evidence="2 9" id="KW-0813">Transport</keyword>
<keyword evidence="6 9" id="KW-1133">Transmembrane helix</keyword>
<comment type="caution">
    <text evidence="11">The sequence shown here is derived from an EMBL/GenBank/DDBJ whole genome shotgun (WGS) entry which is preliminary data.</text>
</comment>
<evidence type="ECO:0000313" key="11">
    <source>
        <dbReference type="EMBL" id="MDQ0314953.1"/>
    </source>
</evidence>
<comment type="function">
    <text evidence="9">Part of the tripartite ATP-independent periplasmic (TRAP) transport system.</text>
</comment>
<feature type="domain" description="Tripartite ATP-independent periplasmic transporters DctQ component" evidence="10">
    <location>
        <begin position="26"/>
        <end position="158"/>
    </location>
</feature>
<dbReference type="InterPro" id="IPR055348">
    <property type="entry name" value="DctQ"/>
</dbReference>
<feature type="transmembrane region" description="Helical" evidence="9">
    <location>
        <begin position="131"/>
        <end position="154"/>
    </location>
</feature>
<evidence type="ECO:0000256" key="6">
    <source>
        <dbReference type="ARBA" id="ARBA00022989"/>
    </source>
</evidence>